<proteinExistence type="predicted"/>
<dbReference type="VEuPathDB" id="FungiDB:LCOR_11772.1"/>
<keyword evidence="2" id="KW-1185">Reference proteome</keyword>
<dbReference type="OrthoDB" id="10494801at2759"/>
<dbReference type="Proteomes" id="UP000027586">
    <property type="component" value="Unassembled WGS sequence"/>
</dbReference>
<protein>
    <submittedName>
        <fullName evidence="1">Uncharacterized protein</fullName>
    </submittedName>
</protein>
<dbReference type="AlphaFoldDB" id="A0A068SGP9"/>
<reference evidence="1" key="1">
    <citation type="submission" date="2013-08" db="EMBL/GenBank/DDBJ databases">
        <title>Gene expansion shapes genome architecture in the human pathogen Lichtheimia corymbifera: an evolutionary genomics analysis in the ancient terrestrial Mucorales (Mucoromycotina).</title>
        <authorList>
            <person name="Schwartze V.U."/>
            <person name="Winter S."/>
            <person name="Shelest E."/>
            <person name="Marcet-Houben M."/>
            <person name="Horn F."/>
            <person name="Wehner S."/>
            <person name="Hoffmann K."/>
            <person name="Riege K."/>
            <person name="Sammeth M."/>
            <person name="Nowrousian M."/>
            <person name="Valiante V."/>
            <person name="Linde J."/>
            <person name="Jacobsen I.D."/>
            <person name="Marz M."/>
            <person name="Brakhage A.A."/>
            <person name="Gabaldon T."/>
            <person name="Bocker S."/>
            <person name="Voigt K."/>
        </authorList>
    </citation>
    <scope>NUCLEOTIDE SEQUENCE [LARGE SCALE GENOMIC DNA]</scope>
    <source>
        <strain evidence="1">FSU 9682</strain>
    </source>
</reference>
<dbReference type="EMBL" id="CBTN010000121">
    <property type="protein sequence ID" value="CDH60997.1"/>
    <property type="molecule type" value="Genomic_DNA"/>
</dbReference>
<sequence length="175" mass="20269">MEEPYNADHLIHILFQYHESLDYIALAGSITEPSALFESRNRDSRLKFGRLQQLVIDARNEGYVKLATFIISRSPHIHSITLDQHTANHDHICNALKRLPNLRMITAWKIPADASSFHRLLLHDAQLAMDSSLEELKIDFVVDVSDISWLHTISRLETLRHLVLLTWQSMPLRRT</sequence>
<evidence type="ECO:0000313" key="1">
    <source>
        <dbReference type="EMBL" id="CDH60997.1"/>
    </source>
</evidence>
<name>A0A068SGP9_9FUNG</name>
<accession>A0A068SGP9</accession>
<gene>
    <name evidence="1" type="ORF">LCOR_11772.1</name>
</gene>
<comment type="caution">
    <text evidence="1">The sequence shown here is derived from an EMBL/GenBank/DDBJ whole genome shotgun (WGS) entry which is preliminary data.</text>
</comment>
<organism evidence="1 2">
    <name type="scientific">Lichtheimia corymbifera JMRC:FSU:9682</name>
    <dbReference type="NCBI Taxonomy" id="1263082"/>
    <lineage>
        <taxon>Eukaryota</taxon>
        <taxon>Fungi</taxon>
        <taxon>Fungi incertae sedis</taxon>
        <taxon>Mucoromycota</taxon>
        <taxon>Mucoromycotina</taxon>
        <taxon>Mucoromycetes</taxon>
        <taxon>Mucorales</taxon>
        <taxon>Lichtheimiaceae</taxon>
        <taxon>Lichtheimia</taxon>
    </lineage>
</organism>
<evidence type="ECO:0000313" key="2">
    <source>
        <dbReference type="Proteomes" id="UP000027586"/>
    </source>
</evidence>